<dbReference type="Pfam" id="PF14011">
    <property type="entry name" value="ESX-1_EspG"/>
    <property type="match status" value="1"/>
</dbReference>
<reference evidence="6" key="1">
    <citation type="submission" date="2022-08" db="EMBL/GenBank/DDBJ databases">
        <title>Mycobacterium kiyosense sp. nov., scotochromogenic slow-glowing species isolated from respiratory specimens.</title>
        <authorList>
            <person name="Fukano H."/>
            <person name="Kazumi Y."/>
            <person name="Sakagami N."/>
            <person name="Ato M."/>
            <person name="Mitarai S."/>
            <person name="Hoshino Y."/>
        </authorList>
    </citation>
    <scope>NUCLEOTIDE SEQUENCE</scope>
    <source>
        <strain evidence="6">1413</strain>
        <strain evidence="5">SRL2020-028</strain>
    </source>
</reference>
<dbReference type="AlphaFoldDB" id="A0A9P3Q140"/>
<evidence type="ECO:0000256" key="4">
    <source>
        <dbReference type="ARBA" id="ARBA00023186"/>
    </source>
</evidence>
<accession>A0A9P3Q140</accession>
<name>A0A9P3Q140_9MYCO</name>
<organism evidence="6 7">
    <name type="scientific">Mycobacterium kiyosense</name>
    <dbReference type="NCBI Taxonomy" id="2871094"/>
    <lineage>
        <taxon>Bacteria</taxon>
        <taxon>Bacillati</taxon>
        <taxon>Actinomycetota</taxon>
        <taxon>Actinomycetes</taxon>
        <taxon>Mycobacteriales</taxon>
        <taxon>Mycobacteriaceae</taxon>
        <taxon>Mycobacterium</taxon>
    </lineage>
</organism>
<keyword evidence="4" id="KW-0143">Chaperone</keyword>
<evidence type="ECO:0000313" key="6">
    <source>
        <dbReference type="EMBL" id="GLD28956.1"/>
    </source>
</evidence>
<evidence type="ECO:0000313" key="7">
    <source>
        <dbReference type="Proteomes" id="UP001064782"/>
    </source>
</evidence>
<evidence type="ECO:0000256" key="1">
    <source>
        <dbReference type="ARBA" id="ARBA00004496"/>
    </source>
</evidence>
<dbReference type="InterPro" id="IPR025734">
    <property type="entry name" value="EspG"/>
</dbReference>
<dbReference type="GeneID" id="83628356"/>
<gene>
    <name evidence="6" type="ORF">Mkiyose1413_08390</name>
    <name evidence="5" type="ORF">SRL2020028_18910</name>
</gene>
<dbReference type="Proteomes" id="UP001165663">
    <property type="component" value="Unassembled WGS sequence"/>
</dbReference>
<evidence type="ECO:0000256" key="2">
    <source>
        <dbReference type="ARBA" id="ARBA00006411"/>
    </source>
</evidence>
<dbReference type="RefSeq" id="WP_236981393.1">
    <property type="nucleotide sequence ID" value="NZ_BRXE01000014.1"/>
</dbReference>
<dbReference type="EMBL" id="BRXE01000014">
    <property type="protein sequence ID" value="GLB82635.1"/>
    <property type="molecule type" value="Genomic_DNA"/>
</dbReference>
<sequence>MAGANREHIGAVDLIDLAQICDAEGLDGLPYPFAETGRPGRHTANPQEPQMFSHRIGDDDLRAIRRWAQAYARADIWVECRVLYRATEAGDIPDTRISALRADQLGFCAVQRPHEDVVNVYELSPYELGSAVADSVPLIGPGGHLRISVPKYVG</sequence>
<comment type="subcellular location">
    <subcellularLocation>
        <location evidence="1">Cytoplasm</location>
    </subcellularLocation>
</comment>
<evidence type="ECO:0000256" key="3">
    <source>
        <dbReference type="ARBA" id="ARBA00022490"/>
    </source>
</evidence>
<comment type="similarity">
    <text evidence="2">Belongs to the EspG family.</text>
</comment>
<keyword evidence="7" id="KW-1185">Reference proteome</keyword>
<evidence type="ECO:0000313" key="5">
    <source>
        <dbReference type="EMBL" id="GLB82635.1"/>
    </source>
</evidence>
<proteinExistence type="inferred from homology"/>
<protein>
    <submittedName>
        <fullName evidence="6">Uncharacterized protein</fullName>
    </submittedName>
</protein>
<dbReference type="GO" id="GO:0005737">
    <property type="term" value="C:cytoplasm"/>
    <property type="evidence" value="ECO:0007669"/>
    <property type="project" value="UniProtKB-SubCell"/>
</dbReference>
<dbReference type="EMBL" id="BRZI01000003">
    <property type="protein sequence ID" value="GLD28956.1"/>
    <property type="molecule type" value="Genomic_DNA"/>
</dbReference>
<comment type="caution">
    <text evidence="6">The sequence shown here is derived from an EMBL/GenBank/DDBJ whole genome shotgun (WGS) entry which is preliminary data.</text>
</comment>
<dbReference type="Proteomes" id="UP001064782">
    <property type="component" value="Unassembled WGS sequence"/>
</dbReference>
<keyword evidence="3" id="KW-0963">Cytoplasm</keyword>